<keyword evidence="3 6" id="KW-0238">DNA-binding</keyword>
<dbReference type="Gene3D" id="1.10.10.10">
    <property type="entry name" value="Winged helix-like DNA-binding domain superfamily/Winged helix DNA-binding domain"/>
    <property type="match status" value="1"/>
</dbReference>
<evidence type="ECO:0000313" key="7">
    <source>
        <dbReference type="Proteomes" id="UP001158049"/>
    </source>
</evidence>
<organism evidence="6 7">
    <name type="scientific">Noviherbaspirillum suwonense</name>
    <dbReference type="NCBI Taxonomy" id="1224511"/>
    <lineage>
        <taxon>Bacteria</taxon>
        <taxon>Pseudomonadati</taxon>
        <taxon>Pseudomonadota</taxon>
        <taxon>Betaproteobacteria</taxon>
        <taxon>Burkholderiales</taxon>
        <taxon>Oxalobacteraceae</taxon>
        <taxon>Noviherbaspirillum</taxon>
    </lineage>
</organism>
<proteinExistence type="inferred from homology"/>
<dbReference type="Pfam" id="PF03466">
    <property type="entry name" value="LysR_substrate"/>
    <property type="match status" value="1"/>
</dbReference>
<evidence type="ECO:0000256" key="2">
    <source>
        <dbReference type="ARBA" id="ARBA00023015"/>
    </source>
</evidence>
<comment type="similarity">
    <text evidence="1">Belongs to the LysR transcriptional regulatory family.</text>
</comment>
<dbReference type="InterPro" id="IPR036388">
    <property type="entry name" value="WH-like_DNA-bd_sf"/>
</dbReference>
<keyword evidence="4" id="KW-0804">Transcription</keyword>
<dbReference type="PROSITE" id="PS50931">
    <property type="entry name" value="HTH_LYSR"/>
    <property type="match status" value="1"/>
</dbReference>
<evidence type="ECO:0000256" key="1">
    <source>
        <dbReference type="ARBA" id="ARBA00009437"/>
    </source>
</evidence>
<dbReference type="InterPro" id="IPR036390">
    <property type="entry name" value="WH_DNA-bd_sf"/>
</dbReference>
<accession>A0ABY1QYH9</accession>
<keyword evidence="2" id="KW-0805">Transcription regulation</keyword>
<reference evidence="6 7" key="1">
    <citation type="submission" date="2017-05" db="EMBL/GenBank/DDBJ databases">
        <authorList>
            <person name="Varghese N."/>
            <person name="Submissions S."/>
        </authorList>
    </citation>
    <scope>NUCLEOTIDE SEQUENCE [LARGE SCALE GENOMIC DNA]</scope>
    <source>
        <strain evidence="6 7">DSM 26001</strain>
    </source>
</reference>
<evidence type="ECO:0000259" key="5">
    <source>
        <dbReference type="PROSITE" id="PS50931"/>
    </source>
</evidence>
<gene>
    <name evidence="6" type="ORF">SAMN06295970_1681</name>
</gene>
<sequence length="295" mass="31620">MTLDQLRIFVAVAERGHLTKAAEVLSLTPSAVSASIRVLEERYGTALFDRVGRGIELNEAGRSFLPEARSTLASARATEMTLAELGIGKRGTLHMQASQTIASYWLPPLLVRFHQTYPLVAIDLAISNTQSVARAVIEGTTEIGFVEDGVNEAMLSSTPVGEDHFALVVAPGHPWADGAPVAPSALLSGEWVMREQGSGTRSAFEVMLAAVGIDSTELNVTLTLPSNESVRAAVKAGPYATVMSSLVVAADIQAALLCEVNIALPPRSFYLLRHASRYKSRASLAFEQLIRRNHA</sequence>
<dbReference type="PANTHER" id="PTHR30126:SF39">
    <property type="entry name" value="HTH-TYPE TRANSCRIPTIONAL REGULATOR CYSL"/>
    <property type="match status" value="1"/>
</dbReference>
<dbReference type="Proteomes" id="UP001158049">
    <property type="component" value="Unassembled WGS sequence"/>
</dbReference>
<dbReference type="Pfam" id="PF00126">
    <property type="entry name" value="HTH_1"/>
    <property type="match status" value="1"/>
</dbReference>
<comment type="caution">
    <text evidence="6">The sequence shown here is derived from an EMBL/GenBank/DDBJ whole genome shotgun (WGS) entry which is preliminary data.</text>
</comment>
<feature type="domain" description="HTH lysR-type" evidence="5">
    <location>
        <begin position="1"/>
        <end position="58"/>
    </location>
</feature>
<dbReference type="PANTHER" id="PTHR30126">
    <property type="entry name" value="HTH-TYPE TRANSCRIPTIONAL REGULATOR"/>
    <property type="match status" value="1"/>
</dbReference>
<dbReference type="RefSeq" id="WP_283445819.1">
    <property type="nucleotide sequence ID" value="NZ_FXUL01000068.1"/>
</dbReference>
<dbReference type="InterPro" id="IPR000847">
    <property type="entry name" value="LysR_HTH_N"/>
</dbReference>
<dbReference type="InterPro" id="IPR005119">
    <property type="entry name" value="LysR_subst-bd"/>
</dbReference>
<dbReference type="EMBL" id="FXUL01000068">
    <property type="protein sequence ID" value="SMP82504.1"/>
    <property type="molecule type" value="Genomic_DNA"/>
</dbReference>
<protein>
    <submittedName>
        <fullName evidence="6">DNA-binding transcriptional regulator, LysR family</fullName>
    </submittedName>
</protein>
<dbReference type="SUPFAM" id="SSF46785">
    <property type="entry name" value="Winged helix' DNA-binding domain"/>
    <property type="match status" value="1"/>
</dbReference>
<dbReference type="SUPFAM" id="SSF53850">
    <property type="entry name" value="Periplasmic binding protein-like II"/>
    <property type="match status" value="1"/>
</dbReference>
<dbReference type="GO" id="GO:0003677">
    <property type="term" value="F:DNA binding"/>
    <property type="evidence" value="ECO:0007669"/>
    <property type="project" value="UniProtKB-KW"/>
</dbReference>
<name>A0ABY1QYH9_9BURK</name>
<evidence type="ECO:0000256" key="4">
    <source>
        <dbReference type="ARBA" id="ARBA00023163"/>
    </source>
</evidence>
<dbReference type="PRINTS" id="PR00039">
    <property type="entry name" value="HTHLYSR"/>
</dbReference>
<dbReference type="Gene3D" id="3.40.190.290">
    <property type="match status" value="1"/>
</dbReference>
<keyword evidence="7" id="KW-1185">Reference proteome</keyword>
<dbReference type="CDD" id="cd08420">
    <property type="entry name" value="PBP2_CysL_like"/>
    <property type="match status" value="1"/>
</dbReference>
<evidence type="ECO:0000313" key="6">
    <source>
        <dbReference type="EMBL" id="SMP82504.1"/>
    </source>
</evidence>
<evidence type="ECO:0000256" key="3">
    <source>
        <dbReference type="ARBA" id="ARBA00023125"/>
    </source>
</evidence>